<dbReference type="AlphaFoldDB" id="A0AAU9NJJ6"/>
<accession>A0AAU9NJJ6</accession>
<protein>
    <recommendedName>
        <fullName evidence="3">Rabenosyn Rab binding domain-containing protein</fullName>
    </recommendedName>
</protein>
<name>A0AAU9NJJ6_9ASTR</name>
<dbReference type="Proteomes" id="UP001157418">
    <property type="component" value="Unassembled WGS sequence"/>
</dbReference>
<comment type="caution">
    <text evidence="1">The sequence shown here is derived from an EMBL/GenBank/DDBJ whole genome shotgun (WGS) entry which is preliminary data.</text>
</comment>
<evidence type="ECO:0000313" key="2">
    <source>
        <dbReference type="Proteomes" id="UP001157418"/>
    </source>
</evidence>
<keyword evidence="2" id="KW-1185">Reference proteome</keyword>
<evidence type="ECO:0000313" key="1">
    <source>
        <dbReference type="EMBL" id="CAH1438034.1"/>
    </source>
</evidence>
<gene>
    <name evidence="1" type="ORF">LVIROSA_LOCUS24316</name>
</gene>
<reference evidence="1 2" key="1">
    <citation type="submission" date="2022-01" db="EMBL/GenBank/DDBJ databases">
        <authorList>
            <person name="Xiong W."/>
            <person name="Schranz E."/>
        </authorList>
    </citation>
    <scope>NUCLEOTIDE SEQUENCE [LARGE SCALE GENOMIC DNA]</scope>
</reference>
<sequence>MQVVMPTLVTLAASLPQFQRPVAATNIPKTPDPAIAYDKEALDRAQSYLMERMYLLNEVSARIKARACLLGGDNVDVQALKETLKSLDHVASQDGAGLGN</sequence>
<dbReference type="EMBL" id="CAKMRJ010004445">
    <property type="protein sequence ID" value="CAH1438034.1"/>
    <property type="molecule type" value="Genomic_DNA"/>
</dbReference>
<evidence type="ECO:0008006" key="3">
    <source>
        <dbReference type="Google" id="ProtNLM"/>
    </source>
</evidence>
<proteinExistence type="predicted"/>
<organism evidence="1 2">
    <name type="scientific">Lactuca virosa</name>
    <dbReference type="NCBI Taxonomy" id="75947"/>
    <lineage>
        <taxon>Eukaryota</taxon>
        <taxon>Viridiplantae</taxon>
        <taxon>Streptophyta</taxon>
        <taxon>Embryophyta</taxon>
        <taxon>Tracheophyta</taxon>
        <taxon>Spermatophyta</taxon>
        <taxon>Magnoliopsida</taxon>
        <taxon>eudicotyledons</taxon>
        <taxon>Gunneridae</taxon>
        <taxon>Pentapetalae</taxon>
        <taxon>asterids</taxon>
        <taxon>campanulids</taxon>
        <taxon>Asterales</taxon>
        <taxon>Asteraceae</taxon>
        <taxon>Cichorioideae</taxon>
        <taxon>Cichorieae</taxon>
        <taxon>Lactucinae</taxon>
        <taxon>Lactuca</taxon>
    </lineage>
</organism>